<dbReference type="Pfam" id="PF14748">
    <property type="entry name" value="P5CR_dimer"/>
    <property type="match status" value="1"/>
</dbReference>
<dbReference type="FunFam" id="1.10.3730.10:FF:000001">
    <property type="entry name" value="Pyrroline-5-carboxylate reductase"/>
    <property type="match status" value="1"/>
</dbReference>
<dbReference type="HAMAP" id="MF_01925">
    <property type="entry name" value="P5C_reductase"/>
    <property type="match status" value="1"/>
</dbReference>
<dbReference type="RefSeq" id="WP_091738680.1">
    <property type="nucleotide sequence ID" value="NZ_FNNQ01000006.1"/>
</dbReference>
<dbReference type="GO" id="GO:0055129">
    <property type="term" value="P:L-proline biosynthetic process"/>
    <property type="evidence" value="ECO:0007669"/>
    <property type="project" value="UniProtKB-UniRule"/>
</dbReference>
<dbReference type="AlphaFoldDB" id="A0A1H2WFP2"/>
<dbReference type="PANTHER" id="PTHR11645:SF49">
    <property type="entry name" value="PYRROLINE-5-CARBOXYLATE REDUCTASE 1"/>
    <property type="match status" value="1"/>
</dbReference>
<dbReference type="UniPathway" id="UPA00098">
    <property type="reaction ID" value="UER00361"/>
</dbReference>
<dbReference type="EMBL" id="FNNQ01000006">
    <property type="protein sequence ID" value="SDW79472.1"/>
    <property type="molecule type" value="Genomic_DNA"/>
</dbReference>
<keyword evidence="6" id="KW-0963">Cytoplasm</keyword>
<dbReference type="InterPro" id="IPR000304">
    <property type="entry name" value="Pyrroline-COOH_reductase"/>
</dbReference>
<dbReference type="InterPro" id="IPR028939">
    <property type="entry name" value="P5C_Rdtase_cat_N"/>
</dbReference>
<feature type="binding site" evidence="8">
    <location>
        <begin position="73"/>
        <end position="76"/>
    </location>
    <ligand>
        <name>NADP(+)</name>
        <dbReference type="ChEBI" id="CHEBI:58349"/>
    </ligand>
</feature>
<evidence type="ECO:0000256" key="1">
    <source>
        <dbReference type="ARBA" id="ARBA00005525"/>
    </source>
</evidence>
<name>A0A1H2WFP2_9BACL</name>
<organism evidence="11 12">
    <name type="scientific">Marininema mesophilum</name>
    <dbReference type="NCBI Taxonomy" id="1048340"/>
    <lineage>
        <taxon>Bacteria</taxon>
        <taxon>Bacillati</taxon>
        <taxon>Bacillota</taxon>
        <taxon>Bacilli</taxon>
        <taxon>Bacillales</taxon>
        <taxon>Thermoactinomycetaceae</taxon>
        <taxon>Marininema</taxon>
    </lineage>
</organism>
<reference evidence="11 12" key="1">
    <citation type="submission" date="2016-10" db="EMBL/GenBank/DDBJ databases">
        <authorList>
            <person name="de Groot N.N."/>
        </authorList>
    </citation>
    <scope>NUCLEOTIDE SEQUENCE [LARGE SCALE GENOMIC DNA]</scope>
    <source>
        <strain evidence="11 12">DSM 45610</strain>
    </source>
</reference>
<keyword evidence="6" id="KW-0028">Amino-acid biosynthesis</keyword>
<evidence type="ECO:0000313" key="11">
    <source>
        <dbReference type="EMBL" id="SDW79472.1"/>
    </source>
</evidence>
<dbReference type="Pfam" id="PF03807">
    <property type="entry name" value="F420_oxidored"/>
    <property type="match status" value="1"/>
</dbReference>
<evidence type="ECO:0000256" key="8">
    <source>
        <dbReference type="PIRSR" id="PIRSR000193-1"/>
    </source>
</evidence>
<dbReference type="SUPFAM" id="SSF48179">
    <property type="entry name" value="6-phosphogluconate dehydrogenase C-terminal domain-like"/>
    <property type="match status" value="1"/>
</dbReference>
<dbReference type="SUPFAM" id="SSF51735">
    <property type="entry name" value="NAD(P)-binding Rossmann-fold domains"/>
    <property type="match status" value="1"/>
</dbReference>
<comment type="similarity">
    <text evidence="1 6">Belongs to the pyrroline-5-carboxylate reductase family.</text>
</comment>
<dbReference type="InterPro" id="IPR036291">
    <property type="entry name" value="NAD(P)-bd_dom_sf"/>
</dbReference>
<comment type="catalytic activity">
    <reaction evidence="6">
        <text>L-proline + NAD(+) = (S)-1-pyrroline-5-carboxylate + NADH + 2 H(+)</text>
        <dbReference type="Rhea" id="RHEA:14105"/>
        <dbReference type="ChEBI" id="CHEBI:15378"/>
        <dbReference type="ChEBI" id="CHEBI:17388"/>
        <dbReference type="ChEBI" id="CHEBI:57540"/>
        <dbReference type="ChEBI" id="CHEBI:57945"/>
        <dbReference type="ChEBI" id="CHEBI:60039"/>
        <dbReference type="EC" id="1.5.1.2"/>
    </reaction>
</comment>
<dbReference type="GO" id="GO:0004735">
    <property type="term" value="F:pyrroline-5-carboxylate reductase activity"/>
    <property type="evidence" value="ECO:0007669"/>
    <property type="project" value="UniProtKB-UniRule"/>
</dbReference>
<dbReference type="PANTHER" id="PTHR11645">
    <property type="entry name" value="PYRROLINE-5-CARBOXYLATE REDUCTASE"/>
    <property type="match status" value="1"/>
</dbReference>
<keyword evidence="4 6" id="KW-0560">Oxidoreductase</keyword>
<evidence type="ECO:0000256" key="4">
    <source>
        <dbReference type="ARBA" id="ARBA00023002"/>
    </source>
</evidence>
<dbReference type="STRING" id="1048340.SAMN05444487_106119"/>
<feature type="domain" description="Pyrroline-5-carboxylate reductase catalytic N-terminal" evidence="9">
    <location>
        <begin position="7"/>
        <end position="102"/>
    </location>
</feature>
<dbReference type="Gene3D" id="1.10.3730.10">
    <property type="entry name" value="ProC C-terminal domain-like"/>
    <property type="match status" value="1"/>
</dbReference>
<evidence type="ECO:0000256" key="5">
    <source>
        <dbReference type="ARBA" id="ARBA00058118"/>
    </source>
</evidence>
<evidence type="ECO:0000259" key="9">
    <source>
        <dbReference type="Pfam" id="PF03807"/>
    </source>
</evidence>
<comment type="catalytic activity">
    <reaction evidence="6">
        <text>L-proline + NADP(+) = (S)-1-pyrroline-5-carboxylate + NADPH + 2 H(+)</text>
        <dbReference type="Rhea" id="RHEA:14109"/>
        <dbReference type="ChEBI" id="CHEBI:15378"/>
        <dbReference type="ChEBI" id="CHEBI:17388"/>
        <dbReference type="ChEBI" id="CHEBI:57783"/>
        <dbReference type="ChEBI" id="CHEBI:58349"/>
        <dbReference type="ChEBI" id="CHEBI:60039"/>
        <dbReference type="EC" id="1.5.1.2"/>
    </reaction>
</comment>
<dbReference type="Gene3D" id="3.40.50.720">
    <property type="entry name" value="NAD(P)-binding Rossmann-like Domain"/>
    <property type="match status" value="1"/>
</dbReference>
<comment type="subcellular location">
    <subcellularLocation>
        <location evidence="6">Cytoplasm</location>
    </subcellularLocation>
</comment>
<dbReference type="PIRSF" id="PIRSF000193">
    <property type="entry name" value="Pyrrol-5-carb_rd"/>
    <property type="match status" value="1"/>
</dbReference>
<evidence type="ECO:0000256" key="2">
    <source>
        <dbReference type="ARBA" id="ARBA00022650"/>
    </source>
</evidence>
<keyword evidence="2 6" id="KW-0641">Proline biosynthesis</keyword>
<evidence type="ECO:0000256" key="7">
    <source>
        <dbReference type="NCBIfam" id="TIGR00112"/>
    </source>
</evidence>
<feature type="binding site" evidence="8">
    <location>
        <begin position="10"/>
        <end position="15"/>
    </location>
    <ligand>
        <name>NADP(+)</name>
        <dbReference type="ChEBI" id="CHEBI:58349"/>
    </ligand>
</feature>
<dbReference type="Proteomes" id="UP000198534">
    <property type="component" value="Unassembled WGS sequence"/>
</dbReference>
<proteinExistence type="inferred from homology"/>
<dbReference type="OrthoDB" id="9805754at2"/>
<keyword evidence="12" id="KW-1185">Reference proteome</keyword>
<evidence type="ECO:0000256" key="3">
    <source>
        <dbReference type="ARBA" id="ARBA00022857"/>
    </source>
</evidence>
<evidence type="ECO:0000259" key="10">
    <source>
        <dbReference type="Pfam" id="PF14748"/>
    </source>
</evidence>
<keyword evidence="3 6" id="KW-0521">NADP</keyword>
<protein>
    <recommendedName>
        <fullName evidence="6 7">Pyrroline-5-carboxylate reductase</fullName>
        <shortName evidence="6">P5C reductase</shortName>
        <shortName evidence="6">P5CR</shortName>
        <ecNumber evidence="6 7">1.5.1.2</ecNumber>
    </recommendedName>
    <alternativeName>
        <fullName evidence="6">PCA reductase</fullName>
    </alternativeName>
</protein>
<comment type="function">
    <text evidence="5 6">Catalyzes the reduction of 1-pyrroline-5-carboxylate (PCA) to L-proline.</text>
</comment>
<dbReference type="EC" id="1.5.1.2" evidence="6 7"/>
<dbReference type="GO" id="GO:0005737">
    <property type="term" value="C:cytoplasm"/>
    <property type="evidence" value="ECO:0007669"/>
    <property type="project" value="UniProtKB-SubCell"/>
</dbReference>
<dbReference type="InterPro" id="IPR008927">
    <property type="entry name" value="6-PGluconate_DH-like_C_sf"/>
</dbReference>
<dbReference type="InterPro" id="IPR029036">
    <property type="entry name" value="P5CR_dimer"/>
</dbReference>
<gene>
    <name evidence="6" type="primary">proC</name>
    <name evidence="11" type="ORF">SAMN05444487_106119</name>
</gene>
<dbReference type="NCBIfam" id="TIGR00112">
    <property type="entry name" value="proC"/>
    <property type="match status" value="1"/>
</dbReference>
<accession>A0A1H2WFP2</accession>
<comment type="pathway">
    <text evidence="6">Amino-acid biosynthesis; L-proline biosynthesis; L-proline from L-glutamate 5-semialdehyde: step 1/1.</text>
</comment>
<evidence type="ECO:0000256" key="6">
    <source>
        <dbReference type="HAMAP-Rule" id="MF_01925"/>
    </source>
</evidence>
<feature type="domain" description="Pyrroline-5-carboxylate reductase dimerisation" evidence="10">
    <location>
        <begin position="165"/>
        <end position="269"/>
    </location>
</feature>
<evidence type="ECO:0000313" key="12">
    <source>
        <dbReference type="Proteomes" id="UP000198534"/>
    </source>
</evidence>
<sequence length="279" mass="30309">MRHSERYCFIGAGSMAEAIISGMIANGRTEPAMIDVVIRSDRERLLYLQDQYHIHCPESQEDAIHKAGTVILAVKPKDLLEALQQWGRFIHPHQRVVSVIAGISTSFIEQHLTAGVTVIRTMPNTSSLIGRSATALCGGLHAEKEDLQATQEDFNAIGSTVLVDEKDMDTVTGLSGSGPAYIYYLVEALEQAGVNEGLSRSVARQLTLQTLLGAAHMLLETGKDPTELRQRVTSPGGTTMVGIETLSNHHFQDALMSAVHFARKRSEELGSAFSPSATK</sequence>